<feature type="domain" description="PhnA protein N-terminal proteobacterial" evidence="1">
    <location>
        <begin position="21"/>
        <end position="69"/>
    </location>
</feature>
<dbReference type="KEGG" id="asem:NNL22_16840"/>
<evidence type="ECO:0000313" key="2">
    <source>
        <dbReference type="EMBL" id="UZW74665.1"/>
    </source>
</evidence>
<dbReference type="Proteomes" id="UP001164472">
    <property type="component" value="Chromosome"/>
</dbReference>
<dbReference type="SMART" id="SM00782">
    <property type="entry name" value="PhnA_Zn_Ribbon"/>
    <property type="match status" value="1"/>
</dbReference>
<dbReference type="InterPro" id="IPR013991">
    <property type="entry name" value="PhnaA_N_proteobac"/>
</dbReference>
<accession>A0A9E8HHY8</accession>
<protein>
    <submittedName>
        <fullName evidence="2">PhnA protein</fullName>
    </submittedName>
</protein>
<name>A0A9E8HHY8_9ALTE</name>
<gene>
    <name evidence="2" type="ORF">NNL22_16840</name>
</gene>
<evidence type="ECO:0000259" key="1">
    <source>
        <dbReference type="SMART" id="SM00782"/>
    </source>
</evidence>
<proteinExistence type="predicted"/>
<reference evidence="2" key="1">
    <citation type="submission" date="2022-07" db="EMBL/GenBank/DDBJ databases">
        <title>Alkalimarinus sp. nov., isolated from gut of a Alitta virens.</title>
        <authorList>
            <person name="Yang A.I."/>
            <person name="Shin N.-R."/>
        </authorList>
    </citation>
    <scope>NUCLEOTIDE SEQUENCE</scope>
    <source>
        <strain evidence="2">FA028</strain>
    </source>
</reference>
<sequence length="132" mass="15031">MSKGQEKHQKRLNELLMLGKDLARRAHSKCELCGATGVSLAAYEVPPAPVQPDIDKTLFICSVCTEQIKNPKRMDAHHWHCLSAAVWSTTPAVQVVAVRMLKRLLDREGWAEDLYDQLYLESEVQQWVEESE</sequence>
<dbReference type="AlphaFoldDB" id="A0A9E8HHY8"/>
<dbReference type="RefSeq" id="WP_251810092.1">
    <property type="nucleotide sequence ID" value="NZ_CP101527.1"/>
</dbReference>
<keyword evidence="3" id="KW-1185">Reference proteome</keyword>
<organism evidence="2 3">
    <name type="scientific">Alkalimarinus sediminis</name>
    <dbReference type="NCBI Taxonomy" id="1632866"/>
    <lineage>
        <taxon>Bacteria</taxon>
        <taxon>Pseudomonadati</taxon>
        <taxon>Pseudomonadota</taxon>
        <taxon>Gammaproteobacteria</taxon>
        <taxon>Alteromonadales</taxon>
        <taxon>Alteromonadaceae</taxon>
        <taxon>Alkalimarinus</taxon>
    </lineage>
</organism>
<evidence type="ECO:0000313" key="3">
    <source>
        <dbReference type="Proteomes" id="UP001164472"/>
    </source>
</evidence>
<dbReference type="EMBL" id="CP101527">
    <property type="protein sequence ID" value="UZW74665.1"/>
    <property type="molecule type" value="Genomic_DNA"/>
</dbReference>